<feature type="chain" id="PRO_5034866707" evidence="1">
    <location>
        <begin position="18"/>
        <end position="107"/>
    </location>
</feature>
<feature type="signal peptide" evidence="1">
    <location>
        <begin position="1"/>
        <end position="17"/>
    </location>
</feature>
<proteinExistence type="predicted"/>
<reference evidence="2" key="1">
    <citation type="submission" date="2021-05" db="EMBL/GenBank/DDBJ databases">
        <authorList>
            <person name="Alioto T."/>
            <person name="Alioto T."/>
            <person name="Gomez Garrido J."/>
        </authorList>
    </citation>
    <scope>NUCLEOTIDE SEQUENCE</scope>
</reference>
<evidence type="ECO:0000256" key="1">
    <source>
        <dbReference type="SAM" id="SignalP"/>
    </source>
</evidence>
<name>A0A8D8VS68_9HEMI</name>
<protein>
    <submittedName>
        <fullName evidence="2">Uncharacterized protein</fullName>
    </submittedName>
</protein>
<dbReference type="EMBL" id="HBUF01083664">
    <property type="protein sequence ID" value="CAG6633748.1"/>
    <property type="molecule type" value="Transcribed_RNA"/>
</dbReference>
<organism evidence="2">
    <name type="scientific">Cacopsylla melanoneura</name>
    <dbReference type="NCBI Taxonomy" id="428564"/>
    <lineage>
        <taxon>Eukaryota</taxon>
        <taxon>Metazoa</taxon>
        <taxon>Ecdysozoa</taxon>
        <taxon>Arthropoda</taxon>
        <taxon>Hexapoda</taxon>
        <taxon>Insecta</taxon>
        <taxon>Pterygota</taxon>
        <taxon>Neoptera</taxon>
        <taxon>Paraneoptera</taxon>
        <taxon>Hemiptera</taxon>
        <taxon>Sternorrhyncha</taxon>
        <taxon>Psylloidea</taxon>
        <taxon>Psyllidae</taxon>
        <taxon>Psyllinae</taxon>
        <taxon>Cacopsylla</taxon>
    </lineage>
</organism>
<evidence type="ECO:0000313" key="2">
    <source>
        <dbReference type="EMBL" id="CAG6633748.1"/>
    </source>
</evidence>
<keyword evidence="1" id="KW-0732">Signal</keyword>
<sequence length="107" mass="12434">MIVFLIIFLKTFAHLNANASVSFDNTKYSFFVLPLSVSMKSSLTSILFDCSLSFLFSLQPFPFFQYLQYLHLNIFVFFPSRYSFLLTDLVPTSSSIIHLFQVFLTFL</sequence>
<dbReference type="AlphaFoldDB" id="A0A8D8VS68"/>
<accession>A0A8D8VS68</accession>